<accession>A0A5E4PGE1</accession>
<comment type="subcellular location">
    <subcellularLocation>
        <location evidence="1">Membrane</location>
        <topology evidence="1">Multi-pass membrane protein</topology>
    </subcellularLocation>
</comment>
<dbReference type="RefSeq" id="WP_148338988.1">
    <property type="nucleotide sequence ID" value="NZ_LR699119.1"/>
</dbReference>
<evidence type="ECO:0000259" key="7">
    <source>
        <dbReference type="Pfam" id="PF04138"/>
    </source>
</evidence>
<evidence type="ECO:0000256" key="4">
    <source>
        <dbReference type="ARBA" id="ARBA00022989"/>
    </source>
</evidence>
<evidence type="ECO:0000256" key="3">
    <source>
        <dbReference type="ARBA" id="ARBA00022692"/>
    </source>
</evidence>
<dbReference type="InterPro" id="IPR051401">
    <property type="entry name" value="GtrA_CellWall_Glycosyl"/>
</dbReference>
<proteinExistence type="inferred from homology"/>
<evidence type="ECO:0000256" key="2">
    <source>
        <dbReference type="ARBA" id="ARBA00009399"/>
    </source>
</evidence>
<dbReference type="OrthoDB" id="8562382at2"/>
<protein>
    <recommendedName>
        <fullName evidence="7">GtrA/DPMS transmembrane domain-containing protein</fullName>
    </recommendedName>
</protein>
<reference evidence="8 9" key="1">
    <citation type="submission" date="2019-08" db="EMBL/GenBank/DDBJ databases">
        <authorList>
            <person name="Guy L."/>
        </authorList>
    </citation>
    <scope>NUCLEOTIDE SEQUENCE [LARGE SCALE GENOMIC DNA]</scope>
    <source>
        <strain evidence="8 9">SGT-108</strain>
    </source>
</reference>
<organism evidence="8 9">
    <name type="scientific">Aquicella siphonis</name>
    <dbReference type="NCBI Taxonomy" id="254247"/>
    <lineage>
        <taxon>Bacteria</taxon>
        <taxon>Pseudomonadati</taxon>
        <taxon>Pseudomonadota</taxon>
        <taxon>Gammaproteobacteria</taxon>
        <taxon>Legionellales</taxon>
        <taxon>Coxiellaceae</taxon>
        <taxon>Aquicella</taxon>
    </lineage>
</organism>
<dbReference type="KEGG" id="asip:AQUSIP_09950"/>
<keyword evidence="5 6" id="KW-0472">Membrane</keyword>
<dbReference type="GO" id="GO:0000271">
    <property type="term" value="P:polysaccharide biosynthetic process"/>
    <property type="evidence" value="ECO:0007669"/>
    <property type="project" value="InterPro"/>
</dbReference>
<comment type="similarity">
    <text evidence="2">Belongs to the GtrA family.</text>
</comment>
<feature type="domain" description="GtrA/DPMS transmembrane" evidence="7">
    <location>
        <begin position="20"/>
        <end position="134"/>
    </location>
</feature>
<dbReference type="PANTHER" id="PTHR38459:SF1">
    <property type="entry name" value="PROPHAGE BACTOPRENOL-LINKED GLUCOSE TRANSLOCASE HOMOLOG"/>
    <property type="match status" value="1"/>
</dbReference>
<evidence type="ECO:0000256" key="5">
    <source>
        <dbReference type="ARBA" id="ARBA00023136"/>
    </source>
</evidence>
<feature type="transmembrane region" description="Helical" evidence="6">
    <location>
        <begin position="85"/>
        <end position="104"/>
    </location>
</feature>
<evidence type="ECO:0000313" key="9">
    <source>
        <dbReference type="Proteomes" id="UP000324194"/>
    </source>
</evidence>
<keyword evidence="9" id="KW-1185">Reference proteome</keyword>
<keyword evidence="3 6" id="KW-0812">Transmembrane</keyword>
<sequence>MNKIYLTVNAYLPLLMQLFRFGIVGLSAAAIHFGTVVLMVQGYTVPPLVANIFGFAVSFQMSYWGHRLWTFQESSALHRIAFPRLLFVQIVNFAANEALFFLFLAMKLPYMVALVIVLTVLPVFTFISSKLWVFR</sequence>
<feature type="transmembrane region" description="Helical" evidence="6">
    <location>
        <begin position="48"/>
        <end position="65"/>
    </location>
</feature>
<dbReference type="AlphaFoldDB" id="A0A5E4PGE1"/>
<evidence type="ECO:0000256" key="1">
    <source>
        <dbReference type="ARBA" id="ARBA00004141"/>
    </source>
</evidence>
<dbReference type="Proteomes" id="UP000324194">
    <property type="component" value="Chromosome 1"/>
</dbReference>
<dbReference type="GO" id="GO:0005886">
    <property type="term" value="C:plasma membrane"/>
    <property type="evidence" value="ECO:0007669"/>
    <property type="project" value="TreeGrafter"/>
</dbReference>
<dbReference type="InterPro" id="IPR007267">
    <property type="entry name" value="GtrA_DPMS_TM"/>
</dbReference>
<dbReference type="PANTHER" id="PTHR38459">
    <property type="entry name" value="PROPHAGE BACTOPRENOL-LINKED GLUCOSE TRANSLOCASE HOMOLOG"/>
    <property type="match status" value="1"/>
</dbReference>
<feature type="transmembrane region" description="Helical" evidence="6">
    <location>
        <begin position="110"/>
        <end position="133"/>
    </location>
</feature>
<dbReference type="EMBL" id="LR699119">
    <property type="protein sequence ID" value="VVC75705.1"/>
    <property type="molecule type" value="Genomic_DNA"/>
</dbReference>
<dbReference type="Pfam" id="PF04138">
    <property type="entry name" value="GtrA_DPMS_TM"/>
    <property type="match status" value="1"/>
</dbReference>
<evidence type="ECO:0000313" key="8">
    <source>
        <dbReference type="EMBL" id="VVC75705.1"/>
    </source>
</evidence>
<name>A0A5E4PGE1_9COXI</name>
<evidence type="ECO:0000256" key="6">
    <source>
        <dbReference type="SAM" id="Phobius"/>
    </source>
</evidence>
<keyword evidence="4 6" id="KW-1133">Transmembrane helix</keyword>
<gene>
    <name evidence="8" type="ORF">AQUSIP_09950</name>
</gene>